<dbReference type="Proteomes" id="UP000313849">
    <property type="component" value="Unassembled WGS sequence"/>
</dbReference>
<evidence type="ECO:0000313" key="1">
    <source>
        <dbReference type="EMBL" id="TNU73521.1"/>
    </source>
</evidence>
<evidence type="ECO:0008006" key="3">
    <source>
        <dbReference type="Google" id="ProtNLM"/>
    </source>
</evidence>
<dbReference type="RefSeq" id="WP_139987250.1">
    <property type="nucleotide sequence ID" value="NZ_VENP01000042.1"/>
</dbReference>
<dbReference type="OrthoDB" id="5171895at2"/>
<reference evidence="1 2" key="1">
    <citation type="submission" date="2019-06" db="EMBL/GenBank/DDBJ databases">
        <title>Draft genome sequence of Miniimonas arenae KCTC 19750T isolated from sea sand.</title>
        <authorList>
            <person name="Park S.-J."/>
        </authorList>
    </citation>
    <scope>NUCLEOTIDE SEQUENCE [LARGE SCALE GENOMIC DNA]</scope>
    <source>
        <strain evidence="1 2">KCTC 19750</strain>
    </source>
</reference>
<name>A0A5C5B9Z5_9MICO</name>
<proteinExistence type="predicted"/>
<gene>
    <name evidence="1" type="ORF">FH969_10900</name>
</gene>
<organism evidence="1 2">
    <name type="scientific">Miniimonas arenae</name>
    <dbReference type="NCBI Taxonomy" id="676201"/>
    <lineage>
        <taxon>Bacteria</taxon>
        <taxon>Bacillati</taxon>
        <taxon>Actinomycetota</taxon>
        <taxon>Actinomycetes</taxon>
        <taxon>Micrococcales</taxon>
        <taxon>Beutenbergiaceae</taxon>
        <taxon>Miniimonas</taxon>
    </lineage>
</organism>
<protein>
    <recommendedName>
        <fullName evidence="3">Heavy metal transporter</fullName>
    </recommendedName>
</protein>
<sequence>MSARPRRTRPRGPGRRALRALLVLAVVATVGAGGVLAVVHLLGRLEPQRPVAQACTAGGHALAPDQTANAALIVGTSVRRGLPARAGTIGIATAMQESRMRNIDYGDRDSLGMFQQRPSQGWGTPEQVMDPVYAVNTFYDHLVQVDGYPDMAVTDAAQAVQRSAFPQAYAQHEALARAFASALAGWTTADLTCTLTAREGTPDGVAQAVSDRLARDLGVTGALRAASDGELAPDTAAALGATSGGSAVQVLTVDANALGTEVDRLAWAVAQSGVAAASETGVARVAVADRVWDRADGVWRALLDGEQPQPAGQVLLAP</sequence>
<keyword evidence="2" id="KW-1185">Reference proteome</keyword>
<comment type="caution">
    <text evidence="1">The sequence shown here is derived from an EMBL/GenBank/DDBJ whole genome shotgun (WGS) entry which is preliminary data.</text>
</comment>
<evidence type="ECO:0000313" key="2">
    <source>
        <dbReference type="Proteomes" id="UP000313849"/>
    </source>
</evidence>
<dbReference type="AlphaFoldDB" id="A0A5C5B9Z5"/>
<accession>A0A5C5B9Z5</accession>
<dbReference type="EMBL" id="VENP01000042">
    <property type="protein sequence ID" value="TNU73521.1"/>
    <property type="molecule type" value="Genomic_DNA"/>
</dbReference>